<dbReference type="Proteomes" id="UP001176940">
    <property type="component" value="Unassembled WGS sequence"/>
</dbReference>
<evidence type="ECO:0000256" key="1">
    <source>
        <dbReference type="SAM" id="MobiDB-lite"/>
    </source>
</evidence>
<dbReference type="InterPro" id="IPR001304">
    <property type="entry name" value="C-type_lectin-like"/>
</dbReference>
<feature type="compositionally biased region" description="Basic and acidic residues" evidence="1">
    <location>
        <begin position="1"/>
        <end position="20"/>
    </location>
</feature>
<dbReference type="SMART" id="SM00034">
    <property type="entry name" value="CLECT"/>
    <property type="match status" value="2"/>
</dbReference>
<reference evidence="3" key="1">
    <citation type="submission" date="2023-07" db="EMBL/GenBank/DDBJ databases">
        <authorList>
            <person name="Stuckert A."/>
        </authorList>
    </citation>
    <scope>NUCLEOTIDE SEQUENCE</scope>
</reference>
<dbReference type="InterPro" id="IPR016186">
    <property type="entry name" value="C-type_lectin-like/link_sf"/>
</dbReference>
<dbReference type="PANTHER" id="PTHR22803">
    <property type="entry name" value="MANNOSE, PHOSPHOLIPASE, LECTIN RECEPTOR RELATED"/>
    <property type="match status" value="1"/>
</dbReference>
<proteinExistence type="predicted"/>
<evidence type="ECO:0000313" key="4">
    <source>
        <dbReference type="Proteomes" id="UP001176940"/>
    </source>
</evidence>
<keyword evidence="4" id="KW-1185">Reference proteome</keyword>
<feature type="region of interest" description="Disordered" evidence="1">
    <location>
        <begin position="1"/>
        <end position="28"/>
    </location>
</feature>
<dbReference type="PROSITE" id="PS50041">
    <property type="entry name" value="C_TYPE_LECTIN_2"/>
    <property type="match status" value="2"/>
</dbReference>
<organism evidence="3 4">
    <name type="scientific">Ranitomeya imitator</name>
    <name type="common">mimic poison frog</name>
    <dbReference type="NCBI Taxonomy" id="111125"/>
    <lineage>
        <taxon>Eukaryota</taxon>
        <taxon>Metazoa</taxon>
        <taxon>Chordata</taxon>
        <taxon>Craniata</taxon>
        <taxon>Vertebrata</taxon>
        <taxon>Euteleostomi</taxon>
        <taxon>Amphibia</taxon>
        <taxon>Batrachia</taxon>
        <taxon>Anura</taxon>
        <taxon>Neobatrachia</taxon>
        <taxon>Hyloidea</taxon>
        <taxon>Dendrobatidae</taxon>
        <taxon>Dendrobatinae</taxon>
        <taxon>Ranitomeya</taxon>
    </lineage>
</organism>
<dbReference type="Gene3D" id="3.10.100.10">
    <property type="entry name" value="Mannose-Binding Protein A, subunit A"/>
    <property type="match status" value="2"/>
</dbReference>
<evidence type="ECO:0000313" key="3">
    <source>
        <dbReference type="EMBL" id="CAJ0936227.1"/>
    </source>
</evidence>
<gene>
    <name evidence="3" type="ORF">RIMI_LOCUS6684198</name>
</gene>
<dbReference type="EMBL" id="CAUEEQ010012213">
    <property type="protein sequence ID" value="CAJ0936227.1"/>
    <property type="molecule type" value="Genomic_DNA"/>
</dbReference>
<sequence>MDSRCYSKKDLGHTAADPKEAGAGTARNGKAQLNWERHGAYCYGTNFRDQTFLEVKSDSNCPPATITNRFEQAFINSLISSKIIPRHFDFWIAFQDINKTGEYNWLINDKEDRDTSFTNWDAQEPSHNGGCVVLSSGLSLGRWAVKDCKGFHAKTLCKKPLRTDVEREPNPLEGNMDQACAPSWDTAPHLHHCYKVFHHEKLMRKRTWQEAEDLCQDFGAHLVSLSSIEEEIFVGEFLSSTFKSDGKRKFWIGFNKRNPSSKDSWEWSDGSPVVSSFWPDTYPSDDSINCAAYGADMRLVPLNCNAQEEWICKIPKGVIPKIPDWLINDIPWVFYQGNNYFFYDTIADFASAEFICGWMQSELSKEKNWWIGLVKESDGSQRCANRVILNAAIPNM</sequence>
<feature type="domain" description="C-type lectin" evidence="2">
    <location>
        <begin position="34"/>
        <end position="148"/>
    </location>
</feature>
<dbReference type="InterPro" id="IPR050111">
    <property type="entry name" value="C-type_lectin/snaclec_domain"/>
</dbReference>
<feature type="domain" description="C-type lectin" evidence="2">
    <location>
        <begin position="189"/>
        <end position="313"/>
    </location>
</feature>
<evidence type="ECO:0000259" key="2">
    <source>
        <dbReference type="PROSITE" id="PS50041"/>
    </source>
</evidence>
<dbReference type="Pfam" id="PF00059">
    <property type="entry name" value="Lectin_C"/>
    <property type="match status" value="2"/>
</dbReference>
<comment type="caution">
    <text evidence="3">The sequence shown here is derived from an EMBL/GenBank/DDBJ whole genome shotgun (WGS) entry which is preliminary data.</text>
</comment>
<accession>A0ABN9L917</accession>
<dbReference type="CDD" id="cd00037">
    <property type="entry name" value="CLECT"/>
    <property type="match status" value="2"/>
</dbReference>
<name>A0ABN9L917_9NEOB</name>
<dbReference type="SUPFAM" id="SSF56436">
    <property type="entry name" value="C-type lectin-like"/>
    <property type="match status" value="3"/>
</dbReference>
<protein>
    <recommendedName>
        <fullName evidence="2">C-type lectin domain-containing protein</fullName>
    </recommendedName>
</protein>
<dbReference type="InterPro" id="IPR016187">
    <property type="entry name" value="CTDL_fold"/>
</dbReference>